<dbReference type="SMART" id="SM00895">
    <property type="entry name" value="FCD"/>
    <property type="match status" value="1"/>
</dbReference>
<evidence type="ECO:0000256" key="2">
    <source>
        <dbReference type="ARBA" id="ARBA00023125"/>
    </source>
</evidence>
<dbReference type="InterPro" id="IPR000524">
    <property type="entry name" value="Tscrpt_reg_HTH_GntR"/>
</dbReference>
<dbReference type="PANTHER" id="PTHR43537:SF5">
    <property type="entry name" value="UXU OPERON TRANSCRIPTIONAL REGULATOR"/>
    <property type="match status" value="1"/>
</dbReference>
<accession>A0A0M6XP65</accession>
<dbReference type="PANTHER" id="PTHR43537">
    <property type="entry name" value="TRANSCRIPTIONAL REGULATOR, GNTR FAMILY"/>
    <property type="match status" value="1"/>
</dbReference>
<dbReference type="PRINTS" id="PR00035">
    <property type="entry name" value="HTHGNTR"/>
</dbReference>
<dbReference type="Gene3D" id="1.20.120.530">
    <property type="entry name" value="GntR ligand-binding domain-like"/>
    <property type="match status" value="1"/>
</dbReference>
<dbReference type="Gene3D" id="1.10.10.10">
    <property type="entry name" value="Winged helix-like DNA-binding domain superfamily/Winged helix DNA-binding domain"/>
    <property type="match status" value="1"/>
</dbReference>
<sequence length="236" mass="26317">MSVARWEDELAARLARAITAGDILTDGRLPSERELSTRFDVSRARLRIALDALEAGGLIYRRQGKGTFAAPPTVTSGGRLDRLAREVTPQDIMEVRLEIEPALAALAASRATDEELDRLRQLTDATRDLKDRAAYERADEAFHYRIAVASRNPLFLQVYDSIRTVRKLASWGMVREESHSPEVMTRFGDQHARLFDTIAARDMAGAAGEMERHLMDVHRVVTRGVHRIGALARDGG</sequence>
<evidence type="ECO:0000256" key="3">
    <source>
        <dbReference type="ARBA" id="ARBA00023163"/>
    </source>
</evidence>
<dbReference type="Pfam" id="PF00392">
    <property type="entry name" value="GntR"/>
    <property type="match status" value="1"/>
</dbReference>
<dbReference type="PROSITE" id="PS50949">
    <property type="entry name" value="HTH_GNTR"/>
    <property type="match status" value="1"/>
</dbReference>
<keyword evidence="2" id="KW-0238">DNA-binding</keyword>
<dbReference type="RefSeq" id="WP_055681458.1">
    <property type="nucleotide sequence ID" value="NZ_CXPG01000012.1"/>
</dbReference>
<evidence type="ECO:0000259" key="4">
    <source>
        <dbReference type="PROSITE" id="PS50949"/>
    </source>
</evidence>
<dbReference type="GO" id="GO:0003700">
    <property type="term" value="F:DNA-binding transcription factor activity"/>
    <property type="evidence" value="ECO:0007669"/>
    <property type="project" value="InterPro"/>
</dbReference>
<keyword evidence="6" id="KW-1185">Reference proteome</keyword>
<organism evidence="5 6">
    <name type="scientific">Jannaschia rubra</name>
    <dbReference type="NCBI Taxonomy" id="282197"/>
    <lineage>
        <taxon>Bacteria</taxon>
        <taxon>Pseudomonadati</taxon>
        <taxon>Pseudomonadota</taxon>
        <taxon>Alphaproteobacteria</taxon>
        <taxon>Rhodobacterales</taxon>
        <taxon>Roseobacteraceae</taxon>
        <taxon>Jannaschia</taxon>
    </lineage>
</organism>
<reference evidence="5 6" key="1">
    <citation type="submission" date="2015-07" db="EMBL/GenBank/DDBJ databases">
        <authorList>
            <person name="Noorani M."/>
        </authorList>
    </citation>
    <scope>NUCLEOTIDE SEQUENCE [LARGE SCALE GENOMIC DNA]</scope>
    <source>
        <strain evidence="5 6">CECT 5088</strain>
    </source>
</reference>
<keyword evidence="3" id="KW-0804">Transcription</keyword>
<dbReference type="GO" id="GO:0003677">
    <property type="term" value="F:DNA binding"/>
    <property type="evidence" value="ECO:0007669"/>
    <property type="project" value="UniProtKB-KW"/>
</dbReference>
<keyword evidence="1" id="KW-0805">Transcription regulation</keyword>
<dbReference type="Proteomes" id="UP000048908">
    <property type="component" value="Unassembled WGS sequence"/>
</dbReference>
<dbReference type="STRING" id="282197.SAMN04488517_104244"/>
<dbReference type="InterPro" id="IPR008920">
    <property type="entry name" value="TF_FadR/GntR_C"/>
</dbReference>
<dbReference type="AlphaFoldDB" id="A0A0M6XP65"/>
<proteinExistence type="predicted"/>
<dbReference type="CDD" id="cd07377">
    <property type="entry name" value="WHTH_GntR"/>
    <property type="match status" value="1"/>
</dbReference>
<evidence type="ECO:0000256" key="1">
    <source>
        <dbReference type="ARBA" id="ARBA00023015"/>
    </source>
</evidence>
<dbReference type="SUPFAM" id="SSF48008">
    <property type="entry name" value="GntR ligand-binding domain-like"/>
    <property type="match status" value="1"/>
</dbReference>
<dbReference type="SMART" id="SM00345">
    <property type="entry name" value="HTH_GNTR"/>
    <property type="match status" value="1"/>
</dbReference>
<dbReference type="InterPro" id="IPR036390">
    <property type="entry name" value="WH_DNA-bd_sf"/>
</dbReference>
<protein>
    <submittedName>
        <fullName evidence="5">L-lactate utilization operon repressor</fullName>
    </submittedName>
</protein>
<dbReference type="InterPro" id="IPR036388">
    <property type="entry name" value="WH-like_DNA-bd_sf"/>
</dbReference>
<dbReference type="OrthoDB" id="9028214at2"/>
<dbReference type="Pfam" id="PF07729">
    <property type="entry name" value="FCD"/>
    <property type="match status" value="1"/>
</dbReference>
<dbReference type="SUPFAM" id="SSF46785">
    <property type="entry name" value="Winged helix' DNA-binding domain"/>
    <property type="match status" value="1"/>
</dbReference>
<dbReference type="InterPro" id="IPR011711">
    <property type="entry name" value="GntR_C"/>
</dbReference>
<gene>
    <name evidence="5" type="primary">lutR</name>
    <name evidence="5" type="ORF">JAN5088_00750</name>
</gene>
<name>A0A0M6XP65_9RHOB</name>
<evidence type="ECO:0000313" key="5">
    <source>
        <dbReference type="EMBL" id="CTQ31991.1"/>
    </source>
</evidence>
<evidence type="ECO:0000313" key="6">
    <source>
        <dbReference type="Proteomes" id="UP000048908"/>
    </source>
</evidence>
<dbReference type="EMBL" id="CXPG01000012">
    <property type="protein sequence ID" value="CTQ31991.1"/>
    <property type="molecule type" value="Genomic_DNA"/>
</dbReference>
<feature type="domain" description="HTH gntR-type" evidence="4">
    <location>
        <begin position="4"/>
        <end position="72"/>
    </location>
</feature>